<dbReference type="InterPro" id="IPR001229">
    <property type="entry name" value="Jacalin-like_lectin_dom"/>
</dbReference>
<dbReference type="SUPFAM" id="SSF51101">
    <property type="entry name" value="Mannose-binding lectins"/>
    <property type="match status" value="2"/>
</dbReference>
<dbReference type="Proteomes" id="UP000516437">
    <property type="component" value="Chromosome 8"/>
</dbReference>
<keyword evidence="2" id="KW-0430">Lectin</keyword>
<dbReference type="GO" id="GO:0005537">
    <property type="term" value="F:D-mannose binding"/>
    <property type="evidence" value="ECO:0007669"/>
    <property type="project" value="UniProtKB-ARBA"/>
</dbReference>
<dbReference type="EMBL" id="RXIC02000026">
    <property type="protein sequence ID" value="KAB1203775.1"/>
    <property type="molecule type" value="Genomic_DNA"/>
</dbReference>
<dbReference type="Gene3D" id="2.100.10.30">
    <property type="entry name" value="Jacalin-like lectin domain"/>
    <property type="match status" value="2"/>
</dbReference>
<keyword evidence="5" id="KW-1185">Reference proteome</keyword>
<dbReference type="PANTHER" id="PTHR47293">
    <property type="entry name" value="JACALIN-RELATED LECTIN 3"/>
    <property type="match status" value="1"/>
</dbReference>
<dbReference type="FunFam" id="2.100.10.30:FF:000001">
    <property type="entry name" value="Jacalin-related lectin 33"/>
    <property type="match status" value="2"/>
</dbReference>
<evidence type="ECO:0000313" key="4">
    <source>
        <dbReference type="EMBL" id="KAB1203775.1"/>
    </source>
</evidence>
<reference evidence="4 5" key="1">
    <citation type="journal article" date="2019" name="Plant Biotechnol. J.">
        <title>The red bayberry genome and genetic basis of sex determination.</title>
        <authorList>
            <person name="Jia H.M."/>
            <person name="Jia H.J."/>
            <person name="Cai Q.L."/>
            <person name="Wang Y."/>
            <person name="Zhao H.B."/>
            <person name="Yang W.F."/>
            <person name="Wang G.Y."/>
            <person name="Li Y.H."/>
            <person name="Zhan D.L."/>
            <person name="Shen Y.T."/>
            <person name="Niu Q.F."/>
            <person name="Chang L."/>
            <person name="Qiu J."/>
            <person name="Zhao L."/>
            <person name="Xie H.B."/>
            <person name="Fu W.Y."/>
            <person name="Jin J."/>
            <person name="Li X.W."/>
            <person name="Jiao Y."/>
            <person name="Zhou C.C."/>
            <person name="Tu T."/>
            <person name="Chai C.Y."/>
            <person name="Gao J.L."/>
            <person name="Fan L.J."/>
            <person name="van de Weg E."/>
            <person name="Wang J.Y."/>
            <person name="Gao Z.S."/>
        </authorList>
    </citation>
    <scope>NUCLEOTIDE SEQUENCE [LARGE SCALE GENOMIC DNA]</scope>
    <source>
        <tissue evidence="4">Leaves</tissue>
    </source>
</reference>
<proteinExistence type="inferred from homology"/>
<comment type="caution">
    <text evidence="4">The sequence shown here is derived from an EMBL/GenBank/DDBJ whole genome shotgun (WGS) entry which is preliminary data.</text>
</comment>
<dbReference type="PANTHER" id="PTHR47293:SF74">
    <property type="entry name" value="JACALIN-TYPE LECTIN DOMAIN-CONTAINING PROTEIN"/>
    <property type="match status" value="1"/>
</dbReference>
<dbReference type="CDD" id="cd09612">
    <property type="entry name" value="Jacalin"/>
    <property type="match status" value="2"/>
</dbReference>
<gene>
    <name evidence="4" type="ORF">CJ030_MR8G003349</name>
</gene>
<dbReference type="SMART" id="SM00915">
    <property type="entry name" value="Jacalin"/>
    <property type="match status" value="2"/>
</dbReference>
<organism evidence="4 5">
    <name type="scientific">Morella rubra</name>
    <name type="common">Chinese bayberry</name>
    <dbReference type="NCBI Taxonomy" id="262757"/>
    <lineage>
        <taxon>Eukaryota</taxon>
        <taxon>Viridiplantae</taxon>
        <taxon>Streptophyta</taxon>
        <taxon>Embryophyta</taxon>
        <taxon>Tracheophyta</taxon>
        <taxon>Spermatophyta</taxon>
        <taxon>Magnoliopsida</taxon>
        <taxon>eudicotyledons</taxon>
        <taxon>Gunneridae</taxon>
        <taxon>Pentapetalae</taxon>
        <taxon>rosids</taxon>
        <taxon>fabids</taxon>
        <taxon>Fagales</taxon>
        <taxon>Myricaceae</taxon>
        <taxon>Morella</taxon>
    </lineage>
</organism>
<sequence length="337" mass="36970">MQGCAPAQIAPAKDVRQAVSTYGPWGGTGGALFDDGAYTGVREIHLSRGGGLVSMKVCYDYNGQARWGNKNGGNGGMRTDKITLEYPHEFLTHISGYYGSTLFRGPTVVKSVTFHTNKRKYGPFGDEQGIYFSSGSKDGVIVGFHGRKGWFVDSIGVHVLESKLPVLLRPSYDAFNKIDKRICEQAVPAMRRPAPWGGDGGKPWDDGVFSGVKKIFLVRGAEGIYCVQIEYDRNGQSICSAKHGGDTEGTCHLIQFEYPNEILSCMSGYYGLVGGDDDQCKKVVKSLTFYTNRGRFGPFGEETGTYFTSSRTEGKMVGFRGRAGCYLYAIEVYTQPW</sequence>
<accession>A0A6A1UTQ6</accession>
<dbReference type="Pfam" id="PF01419">
    <property type="entry name" value="Jacalin"/>
    <property type="match status" value="2"/>
</dbReference>
<dbReference type="InterPro" id="IPR033734">
    <property type="entry name" value="Jacalin-like_lectin_dom_plant"/>
</dbReference>
<dbReference type="GO" id="GO:0005536">
    <property type="term" value="F:D-glucose binding"/>
    <property type="evidence" value="ECO:0007669"/>
    <property type="project" value="UniProtKB-ARBA"/>
</dbReference>
<dbReference type="OrthoDB" id="2415936at2759"/>
<feature type="domain" description="Jacalin-type lectin" evidence="3">
    <location>
        <begin position="19"/>
        <end position="161"/>
    </location>
</feature>
<dbReference type="InterPro" id="IPR036404">
    <property type="entry name" value="Jacalin-like_lectin_dom_sf"/>
</dbReference>
<feature type="domain" description="Jacalin-type lectin" evidence="3">
    <location>
        <begin position="190"/>
        <end position="336"/>
    </location>
</feature>
<evidence type="ECO:0000256" key="1">
    <source>
        <dbReference type="ARBA" id="ARBA00006568"/>
    </source>
</evidence>
<evidence type="ECO:0000256" key="2">
    <source>
        <dbReference type="ARBA" id="ARBA00022734"/>
    </source>
</evidence>
<dbReference type="PROSITE" id="PS51752">
    <property type="entry name" value="JACALIN_LECTIN"/>
    <property type="match status" value="2"/>
</dbReference>
<comment type="similarity">
    <text evidence="1">Belongs to the jacalin lectin family.</text>
</comment>
<name>A0A6A1UTQ6_9ROSI</name>
<dbReference type="AlphaFoldDB" id="A0A6A1UTQ6"/>
<evidence type="ECO:0000259" key="3">
    <source>
        <dbReference type="PROSITE" id="PS51752"/>
    </source>
</evidence>
<evidence type="ECO:0000313" key="5">
    <source>
        <dbReference type="Proteomes" id="UP000516437"/>
    </source>
</evidence>
<protein>
    <submittedName>
        <fullName evidence="4">Agglutinin</fullName>
    </submittedName>
</protein>